<sequence length="144" mass="17207">MVLLLNPEYKLAEMNKKILKLTKITDIRFSSLIVKDLTVDKKATLEKLKEVKTLLWTAWNTENQAAQNERISFYMNHRYKDMRENITWMINSILARHSDRVSFKKIIMEDKVITESKAIKEATRSHYKNWTKFNIGDNSLWPEW</sequence>
<keyword evidence="2" id="KW-1185">Reference proteome</keyword>
<accession>A0ABN7UTE6</accession>
<dbReference type="Proteomes" id="UP000789901">
    <property type="component" value="Unassembled WGS sequence"/>
</dbReference>
<name>A0ABN7UTE6_GIGMA</name>
<comment type="caution">
    <text evidence="1">The sequence shown here is derived from an EMBL/GenBank/DDBJ whole genome shotgun (WGS) entry which is preliminary data.</text>
</comment>
<protein>
    <submittedName>
        <fullName evidence="1">19516_t:CDS:1</fullName>
    </submittedName>
</protein>
<evidence type="ECO:0000313" key="2">
    <source>
        <dbReference type="Proteomes" id="UP000789901"/>
    </source>
</evidence>
<proteinExistence type="predicted"/>
<reference evidence="1 2" key="1">
    <citation type="submission" date="2021-06" db="EMBL/GenBank/DDBJ databases">
        <authorList>
            <person name="Kallberg Y."/>
            <person name="Tangrot J."/>
            <person name="Rosling A."/>
        </authorList>
    </citation>
    <scope>NUCLEOTIDE SEQUENCE [LARGE SCALE GENOMIC DNA]</scope>
    <source>
        <strain evidence="1 2">120-4 pot B 10/14</strain>
    </source>
</reference>
<organism evidence="1 2">
    <name type="scientific">Gigaspora margarita</name>
    <dbReference type="NCBI Taxonomy" id="4874"/>
    <lineage>
        <taxon>Eukaryota</taxon>
        <taxon>Fungi</taxon>
        <taxon>Fungi incertae sedis</taxon>
        <taxon>Mucoromycota</taxon>
        <taxon>Glomeromycotina</taxon>
        <taxon>Glomeromycetes</taxon>
        <taxon>Diversisporales</taxon>
        <taxon>Gigasporaceae</taxon>
        <taxon>Gigaspora</taxon>
    </lineage>
</organism>
<evidence type="ECO:0000313" key="1">
    <source>
        <dbReference type="EMBL" id="CAG8671765.1"/>
    </source>
</evidence>
<gene>
    <name evidence="1" type="ORF">GMARGA_LOCUS10463</name>
</gene>
<dbReference type="EMBL" id="CAJVQB010005867">
    <property type="protein sequence ID" value="CAG8671765.1"/>
    <property type="molecule type" value="Genomic_DNA"/>
</dbReference>